<organism evidence="3 4">
    <name type="scientific">Heterotrigona itama</name>
    <dbReference type="NCBI Taxonomy" id="395501"/>
    <lineage>
        <taxon>Eukaryota</taxon>
        <taxon>Metazoa</taxon>
        <taxon>Ecdysozoa</taxon>
        <taxon>Arthropoda</taxon>
        <taxon>Hexapoda</taxon>
        <taxon>Insecta</taxon>
        <taxon>Pterygota</taxon>
        <taxon>Neoptera</taxon>
        <taxon>Endopterygota</taxon>
        <taxon>Hymenoptera</taxon>
        <taxon>Apocrita</taxon>
        <taxon>Aculeata</taxon>
        <taxon>Apoidea</taxon>
        <taxon>Anthophila</taxon>
        <taxon>Apidae</taxon>
        <taxon>Heterotrigona</taxon>
    </lineage>
</organism>
<comment type="caution">
    <text evidence="3">The sequence shown here is derived from an EMBL/GenBank/DDBJ whole genome shotgun (WGS) entry which is preliminary data.</text>
</comment>
<dbReference type="PANTHER" id="PTHR18911">
    <property type="entry name" value="CTCL TUMOR ANTIGEN HD-CL-01"/>
    <property type="match status" value="1"/>
</dbReference>
<dbReference type="InterPro" id="IPR038830">
    <property type="entry name" value="CCDC186"/>
</dbReference>
<feature type="compositionally biased region" description="Polar residues" evidence="2">
    <location>
        <begin position="25"/>
        <end position="51"/>
    </location>
</feature>
<feature type="coiled-coil region" evidence="1">
    <location>
        <begin position="501"/>
        <end position="528"/>
    </location>
</feature>
<dbReference type="GO" id="GO:0099518">
    <property type="term" value="P:vesicle cytoskeletal trafficking"/>
    <property type="evidence" value="ECO:0007669"/>
    <property type="project" value="TreeGrafter"/>
</dbReference>
<evidence type="ECO:0000313" key="4">
    <source>
        <dbReference type="Proteomes" id="UP000752696"/>
    </source>
</evidence>
<accession>A0A6V7HF33</accession>
<dbReference type="GO" id="GO:0031267">
    <property type="term" value="F:small GTPase binding"/>
    <property type="evidence" value="ECO:0007669"/>
    <property type="project" value="TreeGrafter"/>
</dbReference>
<dbReference type="PANTHER" id="PTHR18911:SF5">
    <property type="entry name" value="COILED-COIL DOMAIN-CONTAINING PROTEIN 186"/>
    <property type="match status" value="1"/>
</dbReference>
<feature type="compositionally biased region" description="Basic and acidic residues" evidence="2">
    <location>
        <begin position="13"/>
        <end position="22"/>
    </location>
</feature>
<evidence type="ECO:0008006" key="5">
    <source>
        <dbReference type="Google" id="ProtNLM"/>
    </source>
</evidence>
<proteinExistence type="predicted"/>
<evidence type="ECO:0000256" key="1">
    <source>
        <dbReference type="SAM" id="Coils"/>
    </source>
</evidence>
<protein>
    <recommendedName>
        <fullName evidence="5">Coiled-coil domain-containing protein 186</fullName>
    </recommendedName>
</protein>
<evidence type="ECO:0000313" key="3">
    <source>
        <dbReference type="EMBL" id="CAD1478714.1"/>
    </source>
</evidence>
<feature type="region of interest" description="Disordered" evidence="2">
    <location>
        <begin position="1"/>
        <end position="52"/>
    </location>
</feature>
<keyword evidence="4" id="KW-1185">Reference proteome</keyword>
<keyword evidence="1" id="KW-0175">Coiled coil</keyword>
<name>A0A6V7HF33_9HYME</name>
<sequence>MEFVVGEMEEKELELSPEKKTLLENSDQIRSSVTSDASAAEDTNSLNQQNARTHEKTMLIHEELIRDSIAQTEVDSLLLENNDQRECHLIQENNIDTIMKNSTSLNNFSNEFLICQTSVDTILPQEKSLWKSSSCNDVRSSSSTLGDTLLSVPSDVISNHDLRSTSPNTMYNDEEKTIFNNNKLHTENHETSLRVIVDTQKNCKIKNNIGRMKDEVCHSNTDENLTINNDQTRTNVVKCERESNKEQKPCEIIKSTKPQSNIISRPTLIDDSKLVKISLPTNPINIMQSNAQFLNKSRNFLNFITEKSTNIMERALLPQHLTMRYNSVLKSADNTCNEKRYTQVSSGMEFSSTGSVFNNSESLTEAKNISHVVKDEADVQITENEYIKNDENKNTFMYLVTNDDTFDKSDDIDHSLKLRDSEQSEFSSINNDISKTNDNVLCIKTSRTENINSIILNTGYDDTDQSIAGIICQRKEENIDLENSKQNLLQHPAYLTLLKDYADLKSKHLKLQEKVEHLEEKNRILEAQNKGEISSVQIETFEKTINRLTFELHTSLEAQEMYKKEYNAANKERESMVMKYAVSEKQLIDTQRAREFAERKIKEMTTQQEALQSKLREMQGERARICNILTGKHREVTDLQREVEKLKEDVKMRDIKLQWTQNKLKTEMDLQKETQQKLDKTTIRINEMKEECEQVRKETQETMRKFQQSEENKAVTLDQQLKEQQARLILERHVTEDKEMLRVQLQKEVDTLKHRQQVLIEENNTLSLKIQDAEKCRLNYESNLSNLKIIVDQRQKEITELLSKVSELETLKIQLQHKNQYLTSTEVEIQHLRLANEELQADMSACRQKEAEMLDFTQKLTDKNVRLQSEFTAIEAKVKQLEQENGPLHQRINELIDKVKALEESFAEERKARIEECEVLAKRLAEQTQVAQNLAQELEDSQGENAVLKRKQQLNMKEMTRELQQCRKKLEAFETSVPYNSLSVTSRTESNISLNTVALNGALSDNSINGDQSIRPTEPSKQLLIDRIIKLQESNAKKAEKLDFFEEHARILLEELQKKKKIIQTYILHENIGAMGGSERDKYKAELARHGGIMASVYNQRVSDDNMTLELSLEINQKLQAVLEDALFKNITLK</sequence>
<dbReference type="EMBL" id="CAJDYZ010010961">
    <property type="protein sequence ID" value="CAD1478714.1"/>
    <property type="molecule type" value="Genomic_DNA"/>
</dbReference>
<dbReference type="AlphaFoldDB" id="A0A6V7HF33"/>
<dbReference type="GO" id="GO:0005802">
    <property type="term" value="C:trans-Golgi network"/>
    <property type="evidence" value="ECO:0007669"/>
    <property type="project" value="TreeGrafter"/>
</dbReference>
<feature type="coiled-coil region" evidence="1">
    <location>
        <begin position="587"/>
        <end position="762"/>
    </location>
</feature>
<gene>
    <name evidence="3" type="ORF">MHI_LOCUS821796</name>
</gene>
<dbReference type="OrthoDB" id="5583482at2759"/>
<feature type="non-terminal residue" evidence="3">
    <location>
        <position position="1134"/>
    </location>
</feature>
<evidence type="ECO:0000256" key="2">
    <source>
        <dbReference type="SAM" id="MobiDB-lite"/>
    </source>
</evidence>
<feature type="coiled-coil region" evidence="1">
    <location>
        <begin position="791"/>
        <end position="976"/>
    </location>
</feature>
<dbReference type="Proteomes" id="UP000752696">
    <property type="component" value="Unassembled WGS sequence"/>
</dbReference>
<reference evidence="3" key="1">
    <citation type="submission" date="2020-07" db="EMBL/GenBank/DDBJ databases">
        <authorList>
            <person name="Nazaruddin N."/>
        </authorList>
    </citation>
    <scope>NUCLEOTIDE SEQUENCE</scope>
</reference>